<dbReference type="AlphaFoldDB" id="A0A382M468"/>
<protein>
    <recommendedName>
        <fullName evidence="1">Rod shape-determining protein MreC beta-barrel core domain-containing protein</fullName>
    </recommendedName>
</protein>
<evidence type="ECO:0000259" key="1">
    <source>
        <dbReference type="Pfam" id="PF04085"/>
    </source>
</evidence>
<dbReference type="EMBL" id="UINC01090318">
    <property type="protein sequence ID" value="SVC42152.1"/>
    <property type="molecule type" value="Genomic_DNA"/>
</dbReference>
<name>A0A382M468_9ZZZZ</name>
<dbReference type="InterPro" id="IPR055342">
    <property type="entry name" value="MreC_beta-barrel_core"/>
</dbReference>
<feature type="non-terminal residue" evidence="2">
    <location>
        <position position="1"/>
    </location>
</feature>
<evidence type="ECO:0000313" key="2">
    <source>
        <dbReference type="EMBL" id="SVC42152.1"/>
    </source>
</evidence>
<accession>A0A382M468</accession>
<sequence>KGITIGYVTHVNKQSSDPLFKEVFLKSKVDFRNLEEVFVMRPAGT</sequence>
<proteinExistence type="predicted"/>
<feature type="domain" description="Rod shape-determining protein MreC beta-barrel core" evidence="1">
    <location>
        <begin position="1"/>
        <end position="40"/>
    </location>
</feature>
<dbReference type="Pfam" id="PF04085">
    <property type="entry name" value="MreC"/>
    <property type="match status" value="1"/>
</dbReference>
<reference evidence="2" key="1">
    <citation type="submission" date="2018-05" db="EMBL/GenBank/DDBJ databases">
        <authorList>
            <person name="Lanie J.A."/>
            <person name="Ng W.-L."/>
            <person name="Kazmierczak K.M."/>
            <person name="Andrzejewski T.M."/>
            <person name="Davidsen T.M."/>
            <person name="Wayne K.J."/>
            <person name="Tettelin H."/>
            <person name="Glass J.I."/>
            <person name="Rusch D."/>
            <person name="Podicherti R."/>
            <person name="Tsui H.-C.T."/>
            <person name="Winkler M.E."/>
        </authorList>
    </citation>
    <scope>NUCLEOTIDE SEQUENCE</scope>
</reference>
<gene>
    <name evidence="2" type="ORF">METZ01_LOCUS295006</name>
</gene>
<organism evidence="2">
    <name type="scientific">marine metagenome</name>
    <dbReference type="NCBI Taxonomy" id="408172"/>
    <lineage>
        <taxon>unclassified sequences</taxon>
        <taxon>metagenomes</taxon>
        <taxon>ecological metagenomes</taxon>
    </lineage>
</organism>